<evidence type="ECO:0000313" key="1">
    <source>
        <dbReference type="EMBL" id="CAI4009490.1"/>
    </source>
</evidence>
<dbReference type="OrthoDB" id="414228at2759"/>
<dbReference type="EMBL" id="CAMXCT030004545">
    <property type="protein sequence ID" value="CAL4796802.1"/>
    <property type="molecule type" value="Genomic_DNA"/>
</dbReference>
<dbReference type="EMBL" id="CAMXCT010004545">
    <property type="protein sequence ID" value="CAI4009490.1"/>
    <property type="molecule type" value="Genomic_DNA"/>
</dbReference>
<sequence>CPEWCDQRLLHCDGPLLTDTHELLGLEKYQTYKGKIVAIFRQPEQRILRRNKSTFVVVALPGIHGWGLEQLEDGAIEVRIVDHHIVKYVGQLADLLRHRWGLIFSDRMDSISIILSRLFISWVKVIGLVLMSTSEPCDGNEVKPGSVREFNSGRVCFNQSHRARHDSGVRLRLCPIVFHAGRALASLLSGDGEGRGRLGADAVELVISRGFLSSWYDDVDLFRADPSTWVCGTNITPGWLMDMDQFKARWGGSATQQLVGKFNATQADVPMALERLREGLAFVGLQEEWSLSICLFHAKFGGPCRKLEFLDTRPGKNVASTYDTTILNGWVDEMDRPVYAEAINMFKADLEKFGVSHESCTACYEEAGLDLTS</sequence>
<name>A0A9P1GDL6_9DINO</name>
<dbReference type="EMBL" id="CAMXCT020004545">
    <property type="protein sequence ID" value="CAL1162865.1"/>
    <property type="molecule type" value="Genomic_DNA"/>
</dbReference>
<protein>
    <submittedName>
        <fullName evidence="1">Uncharacterized protein</fullName>
    </submittedName>
</protein>
<organism evidence="1">
    <name type="scientific">Cladocopium goreaui</name>
    <dbReference type="NCBI Taxonomy" id="2562237"/>
    <lineage>
        <taxon>Eukaryota</taxon>
        <taxon>Sar</taxon>
        <taxon>Alveolata</taxon>
        <taxon>Dinophyceae</taxon>
        <taxon>Suessiales</taxon>
        <taxon>Symbiodiniaceae</taxon>
        <taxon>Cladocopium</taxon>
    </lineage>
</organism>
<keyword evidence="3" id="KW-1185">Reference proteome</keyword>
<comment type="caution">
    <text evidence="1">The sequence shown here is derived from an EMBL/GenBank/DDBJ whole genome shotgun (WGS) entry which is preliminary data.</text>
</comment>
<proteinExistence type="predicted"/>
<evidence type="ECO:0000313" key="3">
    <source>
        <dbReference type="Proteomes" id="UP001152797"/>
    </source>
</evidence>
<feature type="non-terminal residue" evidence="1">
    <location>
        <position position="373"/>
    </location>
</feature>
<gene>
    <name evidence="1" type="ORF">C1SCF055_LOCUS34845</name>
</gene>
<reference evidence="2" key="2">
    <citation type="submission" date="2024-04" db="EMBL/GenBank/DDBJ databases">
        <authorList>
            <person name="Chen Y."/>
            <person name="Shah S."/>
            <person name="Dougan E. K."/>
            <person name="Thang M."/>
            <person name="Chan C."/>
        </authorList>
    </citation>
    <scope>NUCLEOTIDE SEQUENCE [LARGE SCALE GENOMIC DNA]</scope>
</reference>
<dbReference type="AlphaFoldDB" id="A0A9P1GDL6"/>
<accession>A0A9P1GDL6</accession>
<reference evidence="1" key="1">
    <citation type="submission" date="2022-10" db="EMBL/GenBank/DDBJ databases">
        <authorList>
            <person name="Chen Y."/>
            <person name="Dougan E. K."/>
            <person name="Chan C."/>
            <person name="Rhodes N."/>
            <person name="Thang M."/>
        </authorList>
    </citation>
    <scope>NUCLEOTIDE SEQUENCE</scope>
</reference>
<dbReference type="Proteomes" id="UP001152797">
    <property type="component" value="Unassembled WGS sequence"/>
</dbReference>
<evidence type="ECO:0000313" key="2">
    <source>
        <dbReference type="EMBL" id="CAL1162865.1"/>
    </source>
</evidence>